<evidence type="ECO:0000313" key="3">
    <source>
        <dbReference type="Proteomes" id="UP000036958"/>
    </source>
</evidence>
<dbReference type="EMBL" id="LGIA01000198">
    <property type="protein sequence ID" value="KOH43139.1"/>
    <property type="molecule type" value="Genomic_DNA"/>
</dbReference>
<sequence length="202" mass="22650">MIDSKCFIKKYKQMKKLLTYFMQGLVLVAPIVITIYIVFLIFNFIDGILRNQLESWFGYTIPGLGLLIIVGLITVLGYVGQSIVSSPFKTLADQLLKKAPLLQVIYSSLVDLFSAFVGKEKKFNRPVLVEINKENNLWKIGFVTQKSMVEMGMEGLVAVYFPHSYNFSGELYMITAAAVKPLDMPPSEAMKFVVSGGVTRVN</sequence>
<dbReference type="Proteomes" id="UP000036958">
    <property type="component" value="Unassembled WGS sequence"/>
</dbReference>
<evidence type="ECO:0000256" key="1">
    <source>
        <dbReference type="SAM" id="Phobius"/>
    </source>
</evidence>
<feature type="transmembrane region" description="Helical" evidence="1">
    <location>
        <begin position="20"/>
        <end position="44"/>
    </location>
</feature>
<gene>
    <name evidence="2" type="ORF">NC99_40280</name>
</gene>
<evidence type="ECO:0008006" key="4">
    <source>
        <dbReference type="Google" id="ProtNLM"/>
    </source>
</evidence>
<protein>
    <recommendedName>
        <fullName evidence="4">Transporter</fullName>
    </recommendedName>
</protein>
<proteinExistence type="predicted"/>
<name>A0A0L8V403_9BACT</name>
<reference evidence="3" key="1">
    <citation type="submission" date="2015-07" db="EMBL/GenBank/DDBJ databases">
        <title>Genome sequencing of Sunxiuqinia dokdonensis strain SK.</title>
        <authorList>
            <person name="Ahn S."/>
            <person name="Kim B.-C."/>
        </authorList>
    </citation>
    <scope>NUCLEOTIDE SEQUENCE [LARGE SCALE GENOMIC DNA]</scope>
    <source>
        <strain evidence="3">SK</strain>
    </source>
</reference>
<organism evidence="2 3">
    <name type="scientific">Sunxiuqinia dokdonensis</name>
    <dbReference type="NCBI Taxonomy" id="1409788"/>
    <lineage>
        <taxon>Bacteria</taxon>
        <taxon>Pseudomonadati</taxon>
        <taxon>Bacteroidota</taxon>
        <taxon>Bacteroidia</taxon>
        <taxon>Marinilabiliales</taxon>
        <taxon>Prolixibacteraceae</taxon>
        <taxon>Sunxiuqinia</taxon>
    </lineage>
</organism>
<dbReference type="Pfam" id="PF04367">
    <property type="entry name" value="DUF502"/>
    <property type="match status" value="1"/>
</dbReference>
<accession>A0A0L8V403</accession>
<dbReference type="PANTHER" id="PTHR31876">
    <property type="entry name" value="COV-LIKE PROTEIN 1"/>
    <property type="match status" value="1"/>
</dbReference>
<dbReference type="PANTHER" id="PTHR31876:SF26">
    <property type="entry name" value="PROTEIN LIKE COV 2"/>
    <property type="match status" value="1"/>
</dbReference>
<keyword evidence="1" id="KW-1133">Transmembrane helix</keyword>
<dbReference type="InterPro" id="IPR007462">
    <property type="entry name" value="COV1-like"/>
</dbReference>
<dbReference type="AlphaFoldDB" id="A0A0L8V403"/>
<evidence type="ECO:0000313" key="2">
    <source>
        <dbReference type="EMBL" id="KOH43139.1"/>
    </source>
</evidence>
<comment type="caution">
    <text evidence="2">The sequence shown here is derived from an EMBL/GenBank/DDBJ whole genome shotgun (WGS) entry which is preliminary data.</text>
</comment>
<keyword evidence="1" id="KW-0812">Transmembrane</keyword>
<feature type="transmembrane region" description="Helical" evidence="1">
    <location>
        <begin position="56"/>
        <end position="79"/>
    </location>
</feature>
<dbReference type="STRING" id="1409788.NC99_40280"/>
<keyword evidence="3" id="KW-1185">Reference proteome</keyword>
<keyword evidence="1" id="KW-0472">Membrane</keyword>